<organism evidence="3 4">
    <name type="scientific">Hyphomicrobium denitrificans (strain ATCC 51888 / DSM 1869 / NCIMB 11706 / TK 0415)</name>
    <dbReference type="NCBI Taxonomy" id="582899"/>
    <lineage>
        <taxon>Bacteria</taxon>
        <taxon>Pseudomonadati</taxon>
        <taxon>Pseudomonadota</taxon>
        <taxon>Alphaproteobacteria</taxon>
        <taxon>Hyphomicrobiales</taxon>
        <taxon>Hyphomicrobiaceae</taxon>
        <taxon>Hyphomicrobium</taxon>
    </lineage>
</organism>
<evidence type="ECO:0000313" key="3">
    <source>
        <dbReference type="EMBL" id="ADJ23129.1"/>
    </source>
</evidence>
<proteinExistence type="predicted"/>
<evidence type="ECO:0000256" key="1">
    <source>
        <dbReference type="SAM" id="Phobius"/>
    </source>
</evidence>
<dbReference type="eggNOG" id="ENOG5030I3V">
    <property type="taxonomic scope" value="Bacteria"/>
</dbReference>
<dbReference type="KEGG" id="hdn:Hden_1317"/>
<accession>D8JWL6</accession>
<dbReference type="STRING" id="582899.Hden_1317"/>
<dbReference type="Proteomes" id="UP000002033">
    <property type="component" value="Chromosome"/>
</dbReference>
<keyword evidence="1" id="KW-0812">Transmembrane</keyword>
<evidence type="ECO:0000256" key="2">
    <source>
        <dbReference type="SAM" id="SignalP"/>
    </source>
</evidence>
<keyword evidence="4" id="KW-1185">Reference proteome</keyword>
<dbReference type="OrthoDB" id="5608210at2"/>
<sequence precursor="true">MRAWLILAFLIIGGAPCKAAVEAVNIYEPRAFGYFIGDTFERRIEVVTTGDTELLAAGLPRSGPLTYWLELINVDHKVRETQGRKIHDITLKYQTFYAPIEAVKVKIPAYPLKFRNPGTVPAAQTSDTAPGTEIPSSQDVASIPAFQIVMSPLREYAVSDFMSGKSVELADIMAPDAKAHAISTSRQTTWLGLGLAALALSALLLLWHYAKGPFAKRKGRPFTMADRRIRELQTAAGSDSRYRDSLIALHRAFDESYGRRLFAEDLSTFLSQRQRFSTLKEALQKFFESSRIFFFSGNKQSAESKFPIEDVRKLAADLAREEKAAA</sequence>
<feature type="transmembrane region" description="Helical" evidence="1">
    <location>
        <begin position="190"/>
        <end position="210"/>
    </location>
</feature>
<keyword evidence="1" id="KW-0472">Membrane</keyword>
<feature type="chain" id="PRO_5003116362" evidence="2">
    <location>
        <begin position="20"/>
        <end position="326"/>
    </location>
</feature>
<keyword evidence="1" id="KW-1133">Transmembrane helix</keyword>
<dbReference type="HOGENOM" id="CLU_076860_0_0_5"/>
<dbReference type="EMBL" id="CP002083">
    <property type="protein sequence ID" value="ADJ23129.1"/>
    <property type="molecule type" value="Genomic_DNA"/>
</dbReference>
<protein>
    <submittedName>
        <fullName evidence="3">MxaA protein, putative</fullName>
    </submittedName>
</protein>
<gene>
    <name evidence="3" type="ordered locus">Hden_1317</name>
</gene>
<keyword evidence="2" id="KW-0732">Signal</keyword>
<reference evidence="4" key="1">
    <citation type="journal article" date="2011" name="J. Bacteriol.">
        <title>Genome sequences of eight morphologically diverse alphaproteobacteria.</title>
        <authorList>
            <consortium name="US DOE Joint Genome Institute"/>
            <person name="Brown P.J."/>
            <person name="Kysela D.T."/>
            <person name="Buechlein A."/>
            <person name="Hemmerich C."/>
            <person name="Brun Y.V."/>
        </authorList>
    </citation>
    <scope>NUCLEOTIDE SEQUENCE [LARGE SCALE GENOMIC DNA]</scope>
    <source>
        <strain evidence="4">ATCC 51888 / DSM 1869 / NCIB 11706 / TK 0415</strain>
    </source>
</reference>
<name>D8JWL6_HYPDA</name>
<feature type="signal peptide" evidence="2">
    <location>
        <begin position="1"/>
        <end position="19"/>
    </location>
</feature>
<dbReference type="AlphaFoldDB" id="D8JWL6"/>
<evidence type="ECO:0000313" key="4">
    <source>
        <dbReference type="Proteomes" id="UP000002033"/>
    </source>
</evidence>
<dbReference type="RefSeq" id="WP_013215344.1">
    <property type="nucleotide sequence ID" value="NC_014313.1"/>
</dbReference>